<comment type="caution">
    <text evidence="1">The sequence shown here is derived from an EMBL/GenBank/DDBJ whole genome shotgun (WGS) entry which is preliminary data.</text>
</comment>
<evidence type="ECO:0000313" key="1">
    <source>
        <dbReference type="EMBL" id="EFW93399.1"/>
    </source>
</evidence>
<dbReference type="STRING" id="797209.GCA_000376445_01319"/>
<dbReference type="AlphaFoldDB" id="E7QQY5"/>
<evidence type="ECO:0000313" key="2">
    <source>
        <dbReference type="Proteomes" id="UP000003751"/>
    </source>
</evidence>
<dbReference type="Proteomes" id="UP000003751">
    <property type="component" value="Unassembled WGS sequence"/>
</dbReference>
<protein>
    <submittedName>
        <fullName evidence="1">Uncharacterized protein</fullName>
    </submittedName>
</protein>
<name>E7QQY5_HALPU</name>
<dbReference type="PATRIC" id="fig|797209.4.peg.1201"/>
<proteinExistence type="predicted"/>
<reference evidence="1 2" key="1">
    <citation type="journal article" date="2014" name="ISME J.">
        <title>Trehalose/2-sulfotrehalose biosynthesis and glycine-betaine uptake are widely spread mechanisms for osmoadaptation in the Halobacteriales.</title>
        <authorList>
            <person name="Youssef N.H."/>
            <person name="Savage-Ashlock K.N."/>
            <person name="McCully A.L."/>
            <person name="Luedtke B."/>
            <person name="Shaw E.I."/>
            <person name="Hoff W.D."/>
            <person name="Elshahed M.S."/>
        </authorList>
    </citation>
    <scope>NUCLEOTIDE SEQUENCE [LARGE SCALE GENOMIC DNA]</scope>
    <source>
        <strain evidence="1 2">DX253</strain>
    </source>
</reference>
<accession>E7QQY5</accession>
<sequence length="110" mass="11921">MLSLISERGYVFPFSAAEVSLGVEHEVWAMDPDSDFSDEQAGKRVVAADGTGLGVVKEVRNGTLYVEVGADPNPDTIDELGWGGVVNQSVHELRRQFIATITDETVRLSV</sequence>
<dbReference type="EMBL" id="AEMG01000004">
    <property type="protein sequence ID" value="EFW93399.1"/>
    <property type="molecule type" value="Genomic_DNA"/>
</dbReference>
<organism evidence="1 2">
    <name type="scientific">Haladaptatus paucihalophilus DX253</name>
    <dbReference type="NCBI Taxonomy" id="797209"/>
    <lineage>
        <taxon>Archaea</taxon>
        <taxon>Methanobacteriati</taxon>
        <taxon>Methanobacteriota</taxon>
        <taxon>Stenosarchaea group</taxon>
        <taxon>Halobacteria</taxon>
        <taxon>Halobacteriales</taxon>
        <taxon>Haladaptataceae</taxon>
        <taxon>Haladaptatus</taxon>
    </lineage>
</organism>
<gene>
    <name evidence="1" type="ORF">ZOD2009_06027</name>
</gene>